<dbReference type="Proteomes" id="UP000738325">
    <property type="component" value="Unassembled WGS sequence"/>
</dbReference>
<reference evidence="1" key="1">
    <citation type="journal article" date="2020" name="Fungal Divers.">
        <title>Resolving the Mortierellaceae phylogeny through synthesis of multi-gene phylogenetics and phylogenomics.</title>
        <authorList>
            <person name="Vandepol N."/>
            <person name="Liber J."/>
            <person name="Desiro A."/>
            <person name="Na H."/>
            <person name="Kennedy M."/>
            <person name="Barry K."/>
            <person name="Grigoriev I.V."/>
            <person name="Miller A.N."/>
            <person name="O'Donnell K."/>
            <person name="Stajich J.E."/>
            <person name="Bonito G."/>
        </authorList>
    </citation>
    <scope>NUCLEOTIDE SEQUENCE</scope>
    <source>
        <strain evidence="1">REB-010B</strain>
    </source>
</reference>
<keyword evidence="2" id="KW-1185">Reference proteome</keyword>
<accession>A0A9P6QW04</accession>
<dbReference type="OrthoDB" id="2433410at2759"/>
<organism evidence="1 2">
    <name type="scientific">Dissophora globulifera</name>
    <dbReference type="NCBI Taxonomy" id="979702"/>
    <lineage>
        <taxon>Eukaryota</taxon>
        <taxon>Fungi</taxon>
        <taxon>Fungi incertae sedis</taxon>
        <taxon>Mucoromycota</taxon>
        <taxon>Mortierellomycotina</taxon>
        <taxon>Mortierellomycetes</taxon>
        <taxon>Mortierellales</taxon>
        <taxon>Mortierellaceae</taxon>
        <taxon>Dissophora</taxon>
    </lineage>
</organism>
<dbReference type="EMBL" id="JAAAIP010002033">
    <property type="protein sequence ID" value="KAG0302156.1"/>
    <property type="molecule type" value="Genomic_DNA"/>
</dbReference>
<protein>
    <submittedName>
        <fullName evidence="1">Uncharacterized protein</fullName>
    </submittedName>
</protein>
<feature type="non-terminal residue" evidence="1">
    <location>
        <position position="132"/>
    </location>
</feature>
<evidence type="ECO:0000313" key="1">
    <source>
        <dbReference type="EMBL" id="KAG0302156.1"/>
    </source>
</evidence>
<comment type="caution">
    <text evidence="1">The sequence shown here is derived from an EMBL/GenBank/DDBJ whole genome shotgun (WGS) entry which is preliminary data.</text>
</comment>
<sequence>MDAQGVIRYVTDRCKQVTHLYLELFSRELALVEEVARQNRLNEDTDGAGGQYAIREETQTTLLDSLLTSLSYFHDLTLSITHGGIQPEVVWCASTASNLSKLTVNGGLKAIRYIMSKNRRYDLRPPIRIAQE</sequence>
<evidence type="ECO:0000313" key="2">
    <source>
        <dbReference type="Proteomes" id="UP000738325"/>
    </source>
</evidence>
<dbReference type="AlphaFoldDB" id="A0A9P6QW04"/>
<proteinExistence type="predicted"/>
<gene>
    <name evidence="1" type="ORF">BGZ99_003174</name>
</gene>
<name>A0A9P6QW04_9FUNG</name>